<evidence type="ECO:0000313" key="4">
    <source>
        <dbReference type="Proteomes" id="UP000663828"/>
    </source>
</evidence>
<dbReference type="InterPro" id="IPR036291">
    <property type="entry name" value="NAD(P)-bd_dom_sf"/>
</dbReference>
<dbReference type="InterPro" id="IPR001509">
    <property type="entry name" value="Epimerase_deHydtase"/>
</dbReference>
<name>A0A815MST5_ADIRI</name>
<dbReference type="Pfam" id="PF01370">
    <property type="entry name" value="Epimerase"/>
    <property type="match status" value="2"/>
</dbReference>
<feature type="domain" description="NAD-dependent epimerase/dehydratase" evidence="2">
    <location>
        <begin position="227"/>
        <end position="303"/>
    </location>
</feature>
<keyword evidence="4" id="KW-1185">Reference proteome</keyword>
<comment type="caution">
    <text evidence="3">The sequence shown here is derived from an EMBL/GenBank/DDBJ whole genome shotgun (WGS) entry which is preliminary data.</text>
</comment>
<dbReference type="Proteomes" id="UP000663828">
    <property type="component" value="Unassembled WGS sequence"/>
</dbReference>
<evidence type="ECO:0000256" key="1">
    <source>
        <dbReference type="ARBA" id="ARBA00007637"/>
    </source>
</evidence>
<sequence length="674" mass="78138">MMNKPRLCLLLLVTCIVVGTLFYIKQPTYYRHILRHYRKIVISHLQLNTHLETFLSTDQYVLHDGSDCIYYDNKNGLFHPKTKHPRFIVTGGAGFIGSHLVKRLTQQYHPTQIKVLDNLSHGRLHNLQYDDGTWPISTIRDFCFVDLRNIHVALKYVTGADTVFHLAKVSSTSNHSSAFYETALVKINVMYAVKVNTIANLVLTEGGWSTKSNSSVPLSEQMKQYENDLVHSHEFNIGVVRLESVYGPNCDFTDLNEQIVGWLIAKGLSADKDSLTRWSVREEYRDLIYVDDAVDGLMLVYEEGMNKGVLDVRSGKRTSTKELVQMIGNVSEEKLGRRVTGRYEFTSGESDEESHDDGKSILRWRPKVKLEDGIWRTMRWIDKNHRKPKVLVITLGQLRGGPLAWKSLHKFLLRPYNAHLALHISNFTSRTYLHDIAQYIWMEEEHKDWGVVLQLVSETCGNAEIVGKWRNYCNIPGLFMGGIANCKHRSHTSVSFAFRWMLQQKINKLQLLDKYDWFILTRADELHLCEHFDFTSTTDSNILLPTGEHYNGWSDRHLIARSSMFMKVINITNELVCRPDYWLNKLEEIDYELNIEVVQKLIWDDMGLTVTEHPRSIFIVRNSGDPASWSRGRSHPELSRFDLKVKYPRELKSSKIYCKIRNITSVMESIREYN</sequence>
<organism evidence="3 4">
    <name type="scientific">Adineta ricciae</name>
    <name type="common">Rotifer</name>
    <dbReference type="NCBI Taxonomy" id="249248"/>
    <lineage>
        <taxon>Eukaryota</taxon>
        <taxon>Metazoa</taxon>
        <taxon>Spiralia</taxon>
        <taxon>Gnathifera</taxon>
        <taxon>Rotifera</taxon>
        <taxon>Eurotatoria</taxon>
        <taxon>Bdelloidea</taxon>
        <taxon>Adinetida</taxon>
        <taxon>Adinetidae</taxon>
        <taxon>Adineta</taxon>
    </lineage>
</organism>
<protein>
    <recommendedName>
        <fullName evidence="2">NAD-dependent epimerase/dehydratase domain-containing protein</fullName>
    </recommendedName>
</protein>
<gene>
    <name evidence="3" type="ORF">XAT740_LOCUS35562</name>
</gene>
<comment type="similarity">
    <text evidence="1">Belongs to the NAD(P)-dependent epimerase/dehydratase family.</text>
</comment>
<dbReference type="AlphaFoldDB" id="A0A815MST5"/>
<reference evidence="3" key="1">
    <citation type="submission" date="2021-02" db="EMBL/GenBank/DDBJ databases">
        <authorList>
            <person name="Nowell W R."/>
        </authorList>
    </citation>
    <scope>NUCLEOTIDE SEQUENCE</scope>
</reference>
<feature type="domain" description="NAD-dependent epimerase/dehydratase" evidence="2">
    <location>
        <begin position="88"/>
        <end position="195"/>
    </location>
</feature>
<accession>A0A815MST5</accession>
<dbReference type="PANTHER" id="PTHR43000">
    <property type="entry name" value="DTDP-D-GLUCOSE 4,6-DEHYDRATASE-RELATED"/>
    <property type="match status" value="1"/>
</dbReference>
<proteinExistence type="inferred from homology"/>
<evidence type="ECO:0000259" key="2">
    <source>
        <dbReference type="Pfam" id="PF01370"/>
    </source>
</evidence>
<dbReference type="EMBL" id="CAJNOR010003574">
    <property type="protein sequence ID" value="CAF1427031.1"/>
    <property type="molecule type" value="Genomic_DNA"/>
</dbReference>
<dbReference type="Gene3D" id="3.40.50.720">
    <property type="entry name" value="NAD(P)-binding Rossmann-like Domain"/>
    <property type="match status" value="1"/>
</dbReference>
<dbReference type="SUPFAM" id="SSF51735">
    <property type="entry name" value="NAD(P)-binding Rossmann-fold domains"/>
    <property type="match status" value="1"/>
</dbReference>
<evidence type="ECO:0000313" key="3">
    <source>
        <dbReference type="EMBL" id="CAF1427031.1"/>
    </source>
</evidence>